<keyword evidence="2 8" id="KW-0732">Signal</keyword>
<dbReference type="InterPro" id="IPR006665">
    <property type="entry name" value="OmpA-like"/>
</dbReference>
<dbReference type="InterPro" id="IPR036737">
    <property type="entry name" value="OmpA-like_sf"/>
</dbReference>
<comment type="similarity">
    <text evidence="8">Belongs to the Pal lipoprotein family.</text>
</comment>
<dbReference type="InterPro" id="IPR014169">
    <property type="entry name" value="Pal_lipo_C"/>
</dbReference>
<feature type="chain" id="PRO_5033824973" description="Peptidoglycan-associated lipoprotein" evidence="10">
    <location>
        <begin position="20"/>
        <end position="175"/>
    </location>
</feature>
<reference evidence="12" key="1">
    <citation type="submission" date="2019-02" db="EMBL/GenBank/DDBJ databases">
        <authorList>
            <person name="Gruber-Vodicka R. H."/>
            <person name="Seah K. B. B."/>
        </authorList>
    </citation>
    <scope>NUCLEOTIDE SEQUENCE</scope>
    <source>
        <strain evidence="13">BECK_DK161</strain>
        <strain evidence="12">BECK_DK47</strain>
    </source>
</reference>
<keyword evidence="7 8" id="KW-0131">Cell cycle</keyword>
<evidence type="ECO:0000313" key="12">
    <source>
        <dbReference type="EMBL" id="VFJ43068.1"/>
    </source>
</evidence>
<comment type="subcellular location">
    <subcellularLocation>
        <location evidence="8">Cell outer membrane</location>
        <topology evidence="8">Lipid-anchor</topology>
    </subcellularLocation>
</comment>
<dbReference type="NCBIfam" id="TIGR02802">
    <property type="entry name" value="Pal_lipo"/>
    <property type="match status" value="1"/>
</dbReference>
<accession>A0A450RVF5</accession>
<gene>
    <name evidence="8" type="primary">pal</name>
    <name evidence="12" type="ORF">BECKDK2373B_GA0170837_100448</name>
    <name evidence="13" type="ORF">BECKDK2373C_GA0170839_10978</name>
</gene>
<comment type="function">
    <text evidence="8">Part of the Tol-Pal system, which plays a role in outer membrane invagination during cell division and is important for maintaining outer membrane integrity.</text>
</comment>
<evidence type="ECO:0000313" key="13">
    <source>
        <dbReference type="EMBL" id="VFJ62480.1"/>
    </source>
</evidence>
<protein>
    <recommendedName>
        <fullName evidence="8">Peptidoglycan-associated lipoprotein</fullName>
        <shortName evidence="8">PAL</shortName>
    </recommendedName>
</protein>
<dbReference type="EMBL" id="CAADEY010000097">
    <property type="protein sequence ID" value="VFJ62480.1"/>
    <property type="molecule type" value="Genomic_DNA"/>
</dbReference>
<evidence type="ECO:0000256" key="5">
    <source>
        <dbReference type="ARBA" id="ARBA00023237"/>
    </source>
</evidence>
<dbReference type="AlphaFoldDB" id="A0A450RVF5"/>
<feature type="domain" description="OmpA-like" evidence="11">
    <location>
        <begin position="59"/>
        <end position="175"/>
    </location>
</feature>
<evidence type="ECO:0000259" key="11">
    <source>
        <dbReference type="PROSITE" id="PS51123"/>
    </source>
</evidence>
<keyword evidence="5 8" id="KW-0998">Cell outer membrane</keyword>
<dbReference type="CDD" id="cd07185">
    <property type="entry name" value="OmpA_C-like"/>
    <property type="match status" value="1"/>
</dbReference>
<organism evidence="12">
    <name type="scientific">Candidatus Kentrum sp. DK</name>
    <dbReference type="NCBI Taxonomy" id="2126562"/>
    <lineage>
        <taxon>Bacteria</taxon>
        <taxon>Pseudomonadati</taxon>
        <taxon>Pseudomonadota</taxon>
        <taxon>Gammaproteobacteria</taxon>
        <taxon>Candidatus Kentrum</taxon>
    </lineage>
</organism>
<dbReference type="EMBL" id="CAADEX010000004">
    <property type="protein sequence ID" value="VFJ43068.1"/>
    <property type="molecule type" value="Genomic_DNA"/>
</dbReference>
<dbReference type="PANTHER" id="PTHR30329">
    <property type="entry name" value="STATOR ELEMENT OF FLAGELLAR MOTOR COMPLEX"/>
    <property type="match status" value="1"/>
</dbReference>
<proteinExistence type="inferred from homology"/>
<evidence type="ECO:0000256" key="7">
    <source>
        <dbReference type="ARBA" id="ARBA00023306"/>
    </source>
</evidence>
<keyword evidence="4 8" id="KW-0564">Palmitate</keyword>
<comment type="subunit">
    <text evidence="8">The Tol-Pal system is composed of five core proteins: the inner membrane proteins TolA, TolQ and TolR, the periplasmic protein TolB and the outer membrane protein Pal. They form a network linking the inner and outer membranes and the peptidoglycan layer.</text>
</comment>
<dbReference type="PANTHER" id="PTHR30329:SF21">
    <property type="entry name" value="LIPOPROTEIN YIAD-RELATED"/>
    <property type="match status" value="1"/>
</dbReference>
<dbReference type="GO" id="GO:0009279">
    <property type="term" value="C:cell outer membrane"/>
    <property type="evidence" value="ECO:0007669"/>
    <property type="project" value="UniProtKB-SubCell"/>
</dbReference>
<dbReference type="Pfam" id="PF00691">
    <property type="entry name" value="OmpA"/>
    <property type="match status" value="1"/>
</dbReference>
<dbReference type="PRINTS" id="PR01021">
    <property type="entry name" value="OMPADOMAIN"/>
</dbReference>
<evidence type="ECO:0000256" key="3">
    <source>
        <dbReference type="ARBA" id="ARBA00023136"/>
    </source>
</evidence>
<dbReference type="SUPFAM" id="SSF103088">
    <property type="entry name" value="OmpA-like"/>
    <property type="match status" value="1"/>
</dbReference>
<dbReference type="PROSITE" id="PS51257">
    <property type="entry name" value="PROKAR_LIPOPROTEIN"/>
    <property type="match status" value="1"/>
</dbReference>
<dbReference type="Gene3D" id="3.30.1330.60">
    <property type="entry name" value="OmpA-like domain"/>
    <property type="match status" value="1"/>
</dbReference>
<evidence type="ECO:0000256" key="6">
    <source>
        <dbReference type="ARBA" id="ARBA00023288"/>
    </source>
</evidence>
<evidence type="ECO:0000256" key="10">
    <source>
        <dbReference type="SAM" id="SignalP"/>
    </source>
</evidence>
<sequence>MKKRIAQFVVIGLSSLVLISCGSLSSKDGDSAAVEDRNTGVAYADGIDSESGPMGSPLDDPSSPLSDRVIYFNFDQSDIGPEYREIIEAHARYIARNPDLRVTLTGHCDERGSRDYNLALGERRADAVARLMGLINPLDGQLQTISYGEEQPVALGHSEAAWRQNRRVEILYPNR</sequence>
<dbReference type="GO" id="GO:0051301">
    <property type="term" value="P:cell division"/>
    <property type="evidence" value="ECO:0007669"/>
    <property type="project" value="UniProtKB-UniRule"/>
</dbReference>
<evidence type="ECO:0000256" key="8">
    <source>
        <dbReference type="HAMAP-Rule" id="MF_02204"/>
    </source>
</evidence>
<keyword evidence="1 8" id="KW-0132">Cell division</keyword>
<evidence type="ECO:0000256" key="1">
    <source>
        <dbReference type="ARBA" id="ARBA00022618"/>
    </source>
</evidence>
<dbReference type="InterPro" id="IPR039001">
    <property type="entry name" value="Pal"/>
</dbReference>
<dbReference type="PROSITE" id="PS51123">
    <property type="entry name" value="OMPA_2"/>
    <property type="match status" value="1"/>
</dbReference>
<dbReference type="InterPro" id="IPR050330">
    <property type="entry name" value="Bact_OuterMem_StrucFunc"/>
</dbReference>
<name>A0A450RVF5_9GAMM</name>
<dbReference type="HAMAP" id="MF_02204">
    <property type="entry name" value="Pal"/>
    <property type="match status" value="1"/>
</dbReference>
<dbReference type="InterPro" id="IPR006664">
    <property type="entry name" value="OMP_bac"/>
</dbReference>
<evidence type="ECO:0000256" key="9">
    <source>
        <dbReference type="SAM" id="MobiDB-lite"/>
    </source>
</evidence>
<feature type="region of interest" description="Disordered" evidence="9">
    <location>
        <begin position="43"/>
        <end position="62"/>
    </location>
</feature>
<feature type="signal peptide" evidence="10">
    <location>
        <begin position="1"/>
        <end position="19"/>
    </location>
</feature>
<evidence type="ECO:0000256" key="2">
    <source>
        <dbReference type="ARBA" id="ARBA00022729"/>
    </source>
</evidence>
<keyword evidence="3 8" id="KW-0472">Membrane</keyword>
<evidence type="ECO:0000256" key="4">
    <source>
        <dbReference type="ARBA" id="ARBA00023139"/>
    </source>
</evidence>
<keyword evidence="6 8" id="KW-0449">Lipoprotein</keyword>